<evidence type="ECO:0000259" key="1">
    <source>
        <dbReference type="Pfam" id="PF04321"/>
    </source>
</evidence>
<sequence length="289" mass="31925">MKKLLVTGASGFLGWNLCQTASQQWEVSGTYFSQKVNLPKVNLFKSDLRKYQEIAEVFKTIKPDAVIHTAAAAKPNFCQTYPEESYAINVTASINIARLCNEYKIPCAFTSTDLVFDGKNPFYKESDPVSPICYYGEQKVTAETKMSEITEDLALCRMPLMFGRASPVSPSFIQGMISNLKEGKAINLFTDEFRTPASATTASAGLLLAIEQEIKGILHLGGKERISRYQFGLLLADILSLPKELIKPGKQADVKMVAKRSPDTSLDNSKAFALGYQPLSLKQELKAIQ</sequence>
<dbReference type="SUPFAM" id="SSF51735">
    <property type="entry name" value="NAD(P)-binding Rossmann-fold domains"/>
    <property type="match status" value="1"/>
</dbReference>
<dbReference type="PANTHER" id="PTHR43242:SF1">
    <property type="entry name" value="NAD(P)-BINDING ROSSMANN-FOLD SUPERFAMILY PROTEIN"/>
    <property type="match status" value="1"/>
</dbReference>
<gene>
    <name evidence="2" type="ORF">I4641_06705</name>
</gene>
<proteinExistence type="predicted"/>
<dbReference type="Pfam" id="PF04321">
    <property type="entry name" value="RmlD_sub_bind"/>
    <property type="match status" value="1"/>
</dbReference>
<evidence type="ECO:0000313" key="2">
    <source>
        <dbReference type="EMBL" id="MCC0176667.1"/>
    </source>
</evidence>
<keyword evidence="3" id="KW-1185">Reference proteome</keyword>
<dbReference type="RefSeq" id="WP_229639705.1">
    <property type="nucleotide sequence ID" value="NZ_JADWDC010000011.1"/>
</dbReference>
<dbReference type="Gene3D" id="3.40.50.720">
    <property type="entry name" value="NAD(P)-binding Rossmann-like Domain"/>
    <property type="match status" value="1"/>
</dbReference>
<dbReference type="InterPro" id="IPR029903">
    <property type="entry name" value="RmlD-like-bd"/>
</dbReference>
<feature type="domain" description="RmlD-like substrate binding" evidence="1">
    <location>
        <begin position="3"/>
        <end position="286"/>
    </location>
</feature>
<dbReference type="Proteomes" id="UP000729733">
    <property type="component" value="Unassembled WGS sequence"/>
</dbReference>
<organism evidence="2 3">
    <name type="scientific">Waterburya agarophytonicola KI4</name>
    <dbReference type="NCBI Taxonomy" id="2874699"/>
    <lineage>
        <taxon>Bacteria</taxon>
        <taxon>Bacillati</taxon>
        <taxon>Cyanobacteriota</taxon>
        <taxon>Cyanophyceae</taxon>
        <taxon>Pleurocapsales</taxon>
        <taxon>Hyellaceae</taxon>
        <taxon>Waterburya</taxon>
        <taxon>Waterburya agarophytonicola</taxon>
    </lineage>
</organism>
<reference evidence="2" key="1">
    <citation type="journal article" date="2021" name="Antonie Van Leeuwenhoek">
        <title>Draft genome and description of Waterburya agarophytonicola gen. nov. sp. nov. (Pleurocapsales, Cyanobacteria): a seaweed symbiont.</title>
        <authorList>
            <person name="Bonthond G."/>
            <person name="Shalygin S."/>
            <person name="Bayer T."/>
            <person name="Weinberger F."/>
        </authorList>
    </citation>
    <scope>NUCLEOTIDE SEQUENCE</scope>
    <source>
        <strain evidence="2">KI4</strain>
    </source>
</reference>
<name>A0A964FF72_9CYAN</name>
<dbReference type="AlphaFoldDB" id="A0A964FF72"/>
<evidence type="ECO:0000313" key="3">
    <source>
        <dbReference type="Proteomes" id="UP000729733"/>
    </source>
</evidence>
<accession>A0A964FF72</accession>
<protein>
    <submittedName>
        <fullName evidence="2">NAD(P)-dependent oxidoreductase</fullName>
    </submittedName>
</protein>
<comment type="caution">
    <text evidence="2">The sequence shown here is derived from an EMBL/GenBank/DDBJ whole genome shotgun (WGS) entry which is preliminary data.</text>
</comment>
<dbReference type="InterPro" id="IPR036291">
    <property type="entry name" value="NAD(P)-bd_dom_sf"/>
</dbReference>
<dbReference type="PANTHER" id="PTHR43242">
    <property type="entry name" value="NAD(P)-BINDING ROSSMANN-FOLD SUPERFAMILY PROTEIN"/>
    <property type="match status" value="1"/>
</dbReference>
<dbReference type="EMBL" id="JADWDC010000011">
    <property type="protein sequence ID" value="MCC0176667.1"/>
    <property type="molecule type" value="Genomic_DNA"/>
</dbReference>
<dbReference type="CDD" id="cd05254">
    <property type="entry name" value="dTDP_HR_like_SDR_e"/>
    <property type="match status" value="1"/>
</dbReference>